<name>A0A382TDG2_9ZZZZ</name>
<dbReference type="AlphaFoldDB" id="A0A382TDG2"/>
<proteinExistence type="predicted"/>
<accession>A0A382TDG2</accession>
<organism evidence="1">
    <name type="scientific">marine metagenome</name>
    <dbReference type="NCBI Taxonomy" id="408172"/>
    <lineage>
        <taxon>unclassified sequences</taxon>
        <taxon>metagenomes</taxon>
        <taxon>ecological metagenomes</taxon>
    </lineage>
</organism>
<protein>
    <submittedName>
        <fullName evidence="1">Uncharacterized protein</fullName>
    </submittedName>
</protein>
<dbReference type="EMBL" id="UINC01135797">
    <property type="protein sequence ID" value="SVD20169.1"/>
    <property type="molecule type" value="Genomic_DNA"/>
</dbReference>
<gene>
    <name evidence="1" type="ORF">METZ01_LOCUS373023</name>
</gene>
<sequence length="68" mass="7765">MKFTVKVENKKVFATDELNEALEVITAIRNDDSSMKRFGLSKYPYIADFLNKEEIYLIGGNIGTWNSS</sequence>
<reference evidence="1" key="1">
    <citation type="submission" date="2018-05" db="EMBL/GenBank/DDBJ databases">
        <authorList>
            <person name="Lanie J.A."/>
            <person name="Ng W.-L."/>
            <person name="Kazmierczak K.M."/>
            <person name="Andrzejewski T.M."/>
            <person name="Davidsen T.M."/>
            <person name="Wayne K.J."/>
            <person name="Tettelin H."/>
            <person name="Glass J.I."/>
            <person name="Rusch D."/>
            <person name="Podicherti R."/>
            <person name="Tsui H.-C.T."/>
            <person name="Winkler M.E."/>
        </authorList>
    </citation>
    <scope>NUCLEOTIDE SEQUENCE</scope>
</reference>
<evidence type="ECO:0000313" key="1">
    <source>
        <dbReference type="EMBL" id="SVD20169.1"/>
    </source>
</evidence>